<name>W3XFN4_PESFW</name>
<gene>
    <name evidence="1" type="ORF">PFICI_02839</name>
</gene>
<dbReference type="EMBL" id="KI912110">
    <property type="protein sequence ID" value="ETS84814.1"/>
    <property type="molecule type" value="Genomic_DNA"/>
</dbReference>
<evidence type="ECO:0000313" key="2">
    <source>
        <dbReference type="Proteomes" id="UP000030651"/>
    </source>
</evidence>
<evidence type="ECO:0000313" key="1">
    <source>
        <dbReference type="EMBL" id="ETS84814.1"/>
    </source>
</evidence>
<accession>W3XFN4</accession>
<dbReference type="OMA" id="NFTFEGH"/>
<keyword evidence="2" id="KW-1185">Reference proteome</keyword>
<dbReference type="OrthoDB" id="5117524at2759"/>
<dbReference type="HOGENOM" id="CLU_091417_0_0_1"/>
<reference evidence="2" key="1">
    <citation type="journal article" date="2015" name="BMC Genomics">
        <title>Genomic and transcriptomic analysis of the endophytic fungus Pestalotiopsis fici reveals its lifestyle and high potential for synthesis of natural products.</title>
        <authorList>
            <person name="Wang X."/>
            <person name="Zhang X."/>
            <person name="Liu L."/>
            <person name="Xiang M."/>
            <person name="Wang W."/>
            <person name="Sun X."/>
            <person name="Che Y."/>
            <person name="Guo L."/>
            <person name="Liu G."/>
            <person name="Guo L."/>
            <person name="Wang C."/>
            <person name="Yin W.B."/>
            <person name="Stadler M."/>
            <person name="Zhang X."/>
            <person name="Liu X."/>
        </authorList>
    </citation>
    <scope>NUCLEOTIDE SEQUENCE [LARGE SCALE GENOMIC DNA]</scope>
    <source>
        <strain evidence="2">W106-1 / CGMCC3.15140</strain>
    </source>
</reference>
<organism evidence="1 2">
    <name type="scientific">Pestalotiopsis fici (strain W106-1 / CGMCC3.15140)</name>
    <dbReference type="NCBI Taxonomy" id="1229662"/>
    <lineage>
        <taxon>Eukaryota</taxon>
        <taxon>Fungi</taxon>
        <taxon>Dikarya</taxon>
        <taxon>Ascomycota</taxon>
        <taxon>Pezizomycotina</taxon>
        <taxon>Sordariomycetes</taxon>
        <taxon>Xylariomycetidae</taxon>
        <taxon>Amphisphaeriales</taxon>
        <taxon>Sporocadaceae</taxon>
        <taxon>Pestalotiopsis</taxon>
    </lineage>
</organism>
<dbReference type="InParanoid" id="W3XFN4"/>
<dbReference type="eggNOG" id="ENOG502T8VY">
    <property type="taxonomic scope" value="Eukaryota"/>
</dbReference>
<protein>
    <submittedName>
        <fullName evidence="1">Uncharacterized protein</fullName>
    </submittedName>
</protein>
<dbReference type="GeneID" id="19267852"/>
<sequence length="187" mass="20795">MEYLQGKTNVCLSGGADGADLEWGKCAESSGHEVIHWSFPGHRSQAPESQIVRLDDEQLRISDEALNNAAVALEKDPPRRPTVARLLQRNYYQVAWSQACYAVTVIREDAPPGGTAWATTMFSQLHPDNHNLYIFDQEKNVWFQHNGTALVQIDSPPRPTGIWAGIGSRDLRQSGIDAIRKLMGVLD</sequence>
<dbReference type="KEGG" id="pfy:PFICI_02839"/>
<dbReference type="AlphaFoldDB" id="W3XFN4"/>
<dbReference type="RefSeq" id="XP_007829611.1">
    <property type="nucleotide sequence ID" value="XM_007831420.1"/>
</dbReference>
<dbReference type="Proteomes" id="UP000030651">
    <property type="component" value="Unassembled WGS sequence"/>
</dbReference>
<proteinExistence type="predicted"/>